<dbReference type="InterPro" id="IPR009057">
    <property type="entry name" value="Homeodomain-like_sf"/>
</dbReference>
<dbReference type="Gene3D" id="1.10.10.60">
    <property type="entry name" value="Homeodomain-like"/>
    <property type="match status" value="2"/>
</dbReference>
<dbReference type="KEGG" id="arf:AR1Y2_3169"/>
<dbReference type="InterPro" id="IPR014710">
    <property type="entry name" value="RmlC-like_jellyroll"/>
</dbReference>
<dbReference type="GO" id="GO:0003700">
    <property type="term" value="F:DNA-binding transcription factor activity"/>
    <property type="evidence" value="ECO:0007669"/>
    <property type="project" value="InterPro"/>
</dbReference>
<feature type="domain" description="HTH araC/xylS-type" evidence="4">
    <location>
        <begin position="170"/>
        <end position="267"/>
    </location>
</feature>
<keyword evidence="6" id="KW-1185">Reference proteome</keyword>
<dbReference type="GO" id="GO:0043565">
    <property type="term" value="F:sequence-specific DNA binding"/>
    <property type="evidence" value="ECO:0007669"/>
    <property type="project" value="InterPro"/>
</dbReference>
<evidence type="ECO:0000256" key="1">
    <source>
        <dbReference type="ARBA" id="ARBA00023015"/>
    </source>
</evidence>
<reference evidence="5 6" key="1">
    <citation type="submission" date="2019-05" db="EMBL/GenBank/DDBJ databases">
        <title>Complete genome sequencing of Anaerostipes rhamnosivorans.</title>
        <authorList>
            <person name="Bui T.P.N."/>
            <person name="de Vos W.M."/>
        </authorList>
    </citation>
    <scope>NUCLEOTIDE SEQUENCE [LARGE SCALE GENOMIC DNA]</scope>
    <source>
        <strain evidence="5 6">1y2</strain>
    </source>
</reference>
<keyword evidence="2" id="KW-0238">DNA-binding</keyword>
<dbReference type="InterPro" id="IPR018060">
    <property type="entry name" value="HTH_AraC"/>
</dbReference>
<organism evidence="5 6">
    <name type="scientific">Anaerostipes rhamnosivorans</name>
    <dbReference type="NCBI Taxonomy" id="1229621"/>
    <lineage>
        <taxon>Bacteria</taxon>
        <taxon>Bacillati</taxon>
        <taxon>Bacillota</taxon>
        <taxon>Clostridia</taxon>
        <taxon>Lachnospirales</taxon>
        <taxon>Lachnospiraceae</taxon>
        <taxon>Anaerostipes</taxon>
    </lineage>
</organism>
<dbReference type="InterPro" id="IPR020449">
    <property type="entry name" value="Tscrpt_reg_AraC-type_HTH"/>
</dbReference>
<dbReference type="SMART" id="SM00342">
    <property type="entry name" value="HTH_ARAC"/>
    <property type="match status" value="1"/>
</dbReference>
<dbReference type="PRINTS" id="PR00032">
    <property type="entry name" value="HTHARAC"/>
</dbReference>
<sequence>MKEIREIFYDKQLNIEAYGFYGLKQKFPNHFHDHYVIGCIESGIRKVTCRGEEFLIEPGDLLFFNYRENHACEQVGDYPLNCRFINIKRERMREIAEEITGKSGYPEFVRPVIRQCPKAELLREVYRMVAEGKEEFEKEEHFYLLMEQLLSEYAVFEKRGVQVPDTEKLNDVCDYIKEHYSENVSLEQLCGIAGVSRYSLIRYFTKYKKITPYQYLESIRINQAKLYLEEGMEPAEAAAMTGFSDQSHFTNFFKRLFGLTPAQYQRIFIQKIDKTPL</sequence>
<dbReference type="InterPro" id="IPR050204">
    <property type="entry name" value="AraC_XylS_family_regulators"/>
</dbReference>
<dbReference type="PROSITE" id="PS01124">
    <property type="entry name" value="HTH_ARAC_FAMILY_2"/>
    <property type="match status" value="1"/>
</dbReference>
<dbReference type="Proteomes" id="UP000298653">
    <property type="component" value="Chromosome"/>
</dbReference>
<dbReference type="SUPFAM" id="SSF51215">
    <property type="entry name" value="Regulatory protein AraC"/>
    <property type="match status" value="1"/>
</dbReference>
<proteinExistence type="predicted"/>
<dbReference type="PANTHER" id="PTHR46796:SF2">
    <property type="entry name" value="TRANSCRIPTIONAL REGULATORY PROTEIN"/>
    <property type="match status" value="1"/>
</dbReference>
<evidence type="ECO:0000259" key="4">
    <source>
        <dbReference type="PROSITE" id="PS01124"/>
    </source>
</evidence>
<dbReference type="EMBL" id="CP040058">
    <property type="protein sequence ID" value="QCP36623.1"/>
    <property type="molecule type" value="Genomic_DNA"/>
</dbReference>
<evidence type="ECO:0000256" key="3">
    <source>
        <dbReference type="ARBA" id="ARBA00023163"/>
    </source>
</evidence>
<dbReference type="OrthoDB" id="183331at2"/>
<dbReference type="InterPro" id="IPR003313">
    <property type="entry name" value="AraC-bd"/>
</dbReference>
<keyword evidence="1" id="KW-0805">Transcription regulation</keyword>
<keyword evidence="3" id="KW-0804">Transcription</keyword>
<dbReference type="AlphaFoldDB" id="A0A4P8IKM9"/>
<dbReference type="Gene3D" id="2.60.120.10">
    <property type="entry name" value="Jelly Rolls"/>
    <property type="match status" value="1"/>
</dbReference>
<dbReference type="RefSeq" id="WP_137329825.1">
    <property type="nucleotide sequence ID" value="NZ_CP040058.1"/>
</dbReference>
<name>A0A4P8IKM9_9FIRM</name>
<gene>
    <name evidence="5" type="ORF">AR1Y2_3169</name>
</gene>
<accession>A0A4P8IKM9</accession>
<dbReference type="SUPFAM" id="SSF46689">
    <property type="entry name" value="Homeodomain-like"/>
    <property type="match status" value="2"/>
</dbReference>
<evidence type="ECO:0000313" key="5">
    <source>
        <dbReference type="EMBL" id="QCP36623.1"/>
    </source>
</evidence>
<protein>
    <submittedName>
        <fullName evidence="5">Transcriptional regulator, AraC family</fullName>
    </submittedName>
</protein>
<dbReference type="Pfam" id="PF12833">
    <property type="entry name" value="HTH_18"/>
    <property type="match status" value="1"/>
</dbReference>
<dbReference type="PANTHER" id="PTHR46796">
    <property type="entry name" value="HTH-TYPE TRANSCRIPTIONAL ACTIVATOR RHAS-RELATED"/>
    <property type="match status" value="1"/>
</dbReference>
<dbReference type="InterPro" id="IPR037923">
    <property type="entry name" value="HTH-like"/>
</dbReference>
<evidence type="ECO:0000256" key="2">
    <source>
        <dbReference type="ARBA" id="ARBA00023125"/>
    </source>
</evidence>
<dbReference type="Pfam" id="PF02311">
    <property type="entry name" value="AraC_binding"/>
    <property type="match status" value="1"/>
</dbReference>
<evidence type="ECO:0000313" key="6">
    <source>
        <dbReference type="Proteomes" id="UP000298653"/>
    </source>
</evidence>